<evidence type="ECO:0000256" key="1">
    <source>
        <dbReference type="ARBA" id="ARBA00004651"/>
    </source>
</evidence>
<dbReference type="InterPro" id="IPR025857">
    <property type="entry name" value="MacB_PCD"/>
</dbReference>
<evidence type="ECO:0000256" key="3">
    <source>
        <dbReference type="ARBA" id="ARBA00022692"/>
    </source>
</evidence>
<name>A0A921LAX8_9BACT</name>
<feature type="transmembrane region" description="Helical" evidence="7">
    <location>
        <begin position="341"/>
        <end position="366"/>
    </location>
</feature>
<organism evidence="10 11">
    <name type="scientific">Mediterranea massiliensis</name>
    <dbReference type="NCBI Taxonomy" id="1841865"/>
    <lineage>
        <taxon>Bacteria</taxon>
        <taxon>Pseudomonadati</taxon>
        <taxon>Bacteroidota</taxon>
        <taxon>Bacteroidia</taxon>
        <taxon>Bacteroidales</taxon>
        <taxon>Bacteroidaceae</taxon>
        <taxon>Mediterranea</taxon>
    </lineage>
</organism>
<evidence type="ECO:0000313" key="10">
    <source>
        <dbReference type="EMBL" id="HJF90849.1"/>
    </source>
</evidence>
<dbReference type="PANTHER" id="PTHR30572">
    <property type="entry name" value="MEMBRANE COMPONENT OF TRANSPORTER-RELATED"/>
    <property type="match status" value="1"/>
</dbReference>
<comment type="similarity">
    <text evidence="6">Belongs to the ABC-4 integral membrane protein family.</text>
</comment>
<comment type="caution">
    <text evidence="10">The sequence shown here is derived from an EMBL/GenBank/DDBJ whole genome shotgun (WGS) entry which is preliminary data.</text>
</comment>
<evidence type="ECO:0000256" key="2">
    <source>
        <dbReference type="ARBA" id="ARBA00022475"/>
    </source>
</evidence>
<reference evidence="10" key="2">
    <citation type="submission" date="2021-09" db="EMBL/GenBank/DDBJ databases">
        <authorList>
            <person name="Gilroy R."/>
        </authorList>
    </citation>
    <scope>NUCLEOTIDE SEQUENCE</scope>
    <source>
        <strain evidence="10">CHK55-1828</strain>
    </source>
</reference>
<evidence type="ECO:0000256" key="7">
    <source>
        <dbReference type="SAM" id="Phobius"/>
    </source>
</evidence>
<dbReference type="Proteomes" id="UP000717835">
    <property type="component" value="Unassembled WGS sequence"/>
</dbReference>
<dbReference type="InterPro" id="IPR050250">
    <property type="entry name" value="Macrolide_Exporter_MacB"/>
</dbReference>
<evidence type="ECO:0000259" key="8">
    <source>
        <dbReference type="Pfam" id="PF02687"/>
    </source>
</evidence>
<keyword evidence="3 7" id="KW-0812">Transmembrane</keyword>
<feature type="domain" description="MacB-like periplasmic core" evidence="9">
    <location>
        <begin position="53"/>
        <end position="260"/>
    </location>
</feature>
<evidence type="ECO:0000256" key="5">
    <source>
        <dbReference type="ARBA" id="ARBA00023136"/>
    </source>
</evidence>
<dbReference type="EMBL" id="DYVX01000003">
    <property type="protein sequence ID" value="HJF90849.1"/>
    <property type="molecule type" value="Genomic_DNA"/>
</dbReference>
<feature type="domain" description="ABC3 transporter permease C-terminal" evidence="8">
    <location>
        <begin position="302"/>
        <end position="427"/>
    </location>
</feature>
<evidence type="ECO:0000256" key="4">
    <source>
        <dbReference type="ARBA" id="ARBA00022989"/>
    </source>
</evidence>
<dbReference type="PANTHER" id="PTHR30572:SF4">
    <property type="entry name" value="ABC TRANSPORTER PERMEASE YTRF"/>
    <property type="match status" value="1"/>
</dbReference>
<evidence type="ECO:0000256" key="6">
    <source>
        <dbReference type="ARBA" id="ARBA00038076"/>
    </source>
</evidence>
<dbReference type="GO" id="GO:0022857">
    <property type="term" value="F:transmembrane transporter activity"/>
    <property type="evidence" value="ECO:0007669"/>
    <property type="project" value="TreeGrafter"/>
</dbReference>
<gene>
    <name evidence="10" type="ORF">K8W02_00465</name>
</gene>
<dbReference type="GO" id="GO:0005886">
    <property type="term" value="C:plasma membrane"/>
    <property type="evidence" value="ECO:0007669"/>
    <property type="project" value="UniProtKB-SubCell"/>
</dbReference>
<keyword evidence="5 7" id="KW-0472">Membrane</keyword>
<dbReference type="Pfam" id="PF12704">
    <property type="entry name" value="MacB_PCD"/>
    <property type="match status" value="1"/>
</dbReference>
<dbReference type="Pfam" id="PF02687">
    <property type="entry name" value="FtsX"/>
    <property type="match status" value="1"/>
</dbReference>
<protein>
    <submittedName>
        <fullName evidence="10">FtsX-like permease family protein</fullName>
    </submittedName>
</protein>
<proteinExistence type="inferred from homology"/>
<sequence>MLQTILHQLWNQRRQNGWIFLELLVVSFFLWTVIDPIYVLTANRAIDRGYDPEGLYVVNIGMYDETNGNFDPDMASDSMNLVAYTRIARIVREQPEVECWAIAGNQSFPCSNSWSGTQIYADTASLHKREGFVHAQTYSFVATDGSNMLHTYGMKDARTGGDIRLPEQVEDKAFISERLAQRLFGTADAVGKKVYQSDEPLEVAGVFRDFKHRDYEQPYPLIVTMYSEMYGSPYMPWWYNFVIRLKPGVDVSAFKQRFQQEVAPQLSVGNFYFDSLKEFSELSEAYAMKSGVTNKLRLQYALTGFALLCIFLGMVGTFWIRSNARRGEIGVMRSMGASQGCIVRQFLIEAWLLLTVAFVLVIPFLLYHAYTSGLYMVEMGSYFVPNPAYGQNRFGFHFTVVLALSYVVLMLIALVGTYVPVRRAARTLPVEALREE</sequence>
<feature type="transmembrane region" description="Helical" evidence="7">
    <location>
        <begin position="394"/>
        <end position="419"/>
    </location>
</feature>
<comment type="subcellular location">
    <subcellularLocation>
        <location evidence="1">Cell membrane</location>
        <topology evidence="1">Multi-pass membrane protein</topology>
    </subcellularLocation>
</comment>
<evidence type="ECO:0000313" key="11">
    <source>
        <dbReference type="Proteomes" id="UP000717835"/>
    </source>
</evidence>
<accession>A0A921LAX8</accession>
<feature type="transmembrane region" description="Helical" evidence="7">
    <location>
        <begin position="20"/>
        <end position="40"/>
    </location>
</feature>
<dbReference type="RefSeq" id="WP_276825549.1">
    <property type="nucleotide sequence ID" value="NZ_DYVX01000003.1"/>
</dbReference>
<keyword evidence="4 7" id="KW-1133">Transmembrane helix</keyword>
<keyword evidence="2" id="KW-1003">Cell membrane</keyword>
<reference evidence="10" key="1">
    <citation type="journal article" date="2021" name="PeerJ">
        <title>Extensive microbial diversity within the chicken gut microbiome revealed by metagenomics and culture.</title>
        <authorList>
            <person name="Gilroy R."/>
            <person name="Ravi A."/>
            <person name="Getino M."/>
            <person name="Pursley I."/>
            <person name="Horton D.L."/>
            <person name="Alikhan N.F."/>
            <person name="Baker D."/>
            <person name="Gharbi K."/>
            <person name="Hall N."/>
            <person name="Watson M."/>
            <person name="Adriaenssens E.M."/>
            <person name="Foster-Nyarko E."/>
            <person name="Jarju S."/>
            <person name="Secka A."/>
            <person name="Antonio M."/>
            <person name="Oren A."/>
            <person name="Chaudhuri R.R."/>
            <person name="La Ragione R."/>
            <person name="Hildebrand F."/>
            <person name="Pallen M.J."/>
        </authorList>
    </citation>
    <scope>NUCLEOTIDE SEQUENCE</scope>
    <source>
        <strain evidence="10">CHK55-1828</strain>
    </source>
</reference>
<dbReference type="AlphaFoldDB" id="A0A921LAX8"/>
<evidence type="ECO:0000259" key="9">
    <source>
        <dbReference type="Pfam" id="PF12704"/>
    </source>
</evidence>
<dbReference type="InterPro" id="IPR003838">
    <property type="entry name" value="ABC3_permease_C"/>
</dbReference>
<feature type="transmembrane region" description="Helical" evidence="7">
    <location>
        <begin position="298"/>
        <end position="320"/>
    </location>
</feature>